<evidence type="ECO:0000256" key="1">
    <source>
        <dbReference type="SAM" id="MobiDB-lite"/>
    </source>
</evidence>
<dbReference type="Proteomes" id="UP000534306">
    <property type="component" value="Unassembled WGS sequence"/>
</dbReference>
<evidence type="ECO:0000313" key="4">
    <source>
        <dbReference type="EMBL" id="NOL43865.1"/>
    </source>
</evidence>
<organism evidence="4 5">
    <name type="scientific">Kribbella sandramycini</name>
    <dbReference type="NCBI Taxonomy" id="60450"/>
    <lineage>
        <taxon>Bacteria</taxon>
        <taxon>Bacillati</taxon>
        <taxon>Actinomycetota</taxon>
        <taxon>Actinomycetes</taxon>
        <taxon>Propionibacteriales</taxon>
        <taxon>Kribbellaceae</taxon>
        <taxon>Kribbella</taxon>
    </lineage>
</organism>
<dbReference type="Proteomes" id="UP000553957">
    <property type="component" value="Unassembled WGS sequence"/>
</dbReference>
<accession>A0A7Y4P388</accession>
<evidence type="ECO:0000313" key="5">
    <source>
        <dbReference type="Proteomes" id="UP000534306"/>
    </source>
</evidence>
<keyword evidence="2" id="KW-1133">Transmembrane helix</keyword>
<comment type="caution">
    <text evidence="4">The sequence shown here is derived from an EMBL/GenBank/DDBJ whole genome shotgun (WGS) entry which is preliminary data.</text>
</comment>
<dbReference type="AlphaFoldDB" id="A0A7Y4P388"/>
<protein>
    <submittedName>
        <fullName evidence="4">Uncharacterized protein</fullName>
    </submittedName>
</protein>
<proteinExistence type="predicted"/>
<feature type="compositionally biased region" description="Basic and acidic residues" evidence="1">
    <location>
        <begin position="1"/>
        <end position="12"/>
    </location>
</feature>
<feature type="transmembrane region" description="Helical" evidence="2">
    <location>
        <begin position="47"/>
        <end position="71"/>
    </location>
</feature>
<reference evidence="4 5" key="1">
    <citation type="submission" date="2020-05" db="EMBL/GenBank/DDBJ databases">
        <title>Genome sequence of Kribbella sandramycini ATCC 39419.</title>
        <authorList>
            <person name="Maclea K.S."/>
            <person name="Fair J.L."/>
        </authorList>
    </citation>
    <scope>NUCLEOTIDE SEQUENCE [LARGE SCALE GENOMIC DNA]</scope>
    <source>
        <strain evidence="4 5">ATCC 39419</strain>
    </source>
</reference>
<keyword evidence="5" id="KW-1185">Reference proteome</keyword>
<evidence type="ECO:0000313" key="6">
    <source>
        <dbReference type="Proteomes" id="UP000553957"/>
    </source>
</evidence>
<reference evidence="3 6" key="2">
    <citation type="submission" date="2020-08" db="EMBL/GenBank/DDBJ databases">
        <title>Sequencing the genomes of 1000 actinobacteria strains.</title>
        <authorList>
            <person name="Klenk H.-P."/>
        </authorList>
    </citation>
    <scope>NUCLEOTIDE SEQUENCE [LARGE SCALE GENOMIC DNA]</scope>
    <source>
        <strain evidence="3 6">DSM 15626</strain>
    </source>
</reference>
<keyword evidence="2" id="KW-0472">Membrane</keyword>
<dbReference type="RefSeq" id="WP_171677108.1">
    <property type="nucleotide sequence ID" value="NZ_BAAAGT010000011.1"/>
</dbReference>
<gene>
    <name evidence="3" type="ORF">HNR71_006360</name>
    <name evidence="4" type="ORF">HPO96_26815</name>
</gene>
<evidence type="ECO:0000313" key="3">
    <source>
        <dbReference type="EMBL" id="MBB6570723.1"/>
    </source>
</evidence>
<keyword evidence="2" id="KW-0812">Transmembrane</keyword>
<dbReference type="EMBL" id="JACHKF010000001">
    <property type="protein sequence ID" value="MBB6570723.1"/>
    <property type="molecule type" value="Genomic_DNA"/>
</dbReference>
<feature type="region of interest" description="Disordered" evidence="1">
    <location>
        <begin position="1"/>
        <end position="27"/>
    </location>
</feature>
<name>A0A7Y4P388_9ACTN</name>
<dbReference type="EMBL" id="JABJRC010000007">
    <property type="protein sequence ID" value="NOL43865.1"/>
    <property type="molecule type" value="Genomic_DNA"/>
</dbReference>
<sequence length="74" mass="8128">MQLPREKREERTVVQPPPEAVQRVSGGGAWGPTQFELPERSGNDSQAIWIVALVGVVILLITAGLWAVAYFELV</sequence>
<evidence type="ECO:0000256" key="2">
    <source>
        <dbReference type="SAM" id="Phobius"/>
    </source>
</evidence>